<dbReference type="PANTHER" id="PTHR30329:SF21">
    <property type="entry name" value="LIPOPROTEIN YIAD-RELATED"/>
    <property type="match status" value="1"/>
</dbReference>
<dbReference type="InterPro" id="IPR006665">
    <property type="entry name" value="OmpA-like"/>
</dbReference>
<dbReference type="Gene3D" id="3.30.1330.60">
    <property type="entry name" value="OmpA-like domain"/>
    <property type="match status" value="1"/>
</dbReference>
<evidence type="ECO:0000259" key="1">
    <source>
        <dbReference type="PROSITE" id="PS51123"/>
    </source>
</evidence>
<evidence type="ECO:0000313" key="2">
    <source>
        <dbReference type="EMBL" id="CAB5000314.1"/>
    </source>
</evidence>
<dbReference type="InterPro" id="IPR050330">
    <property type="entry name" value="Bact_OuterMem_StrucFunc"/>
</dbReference>
<dbReference type="EMBL" id="CAFBPC010000040">
    <property type="protein sequence ID" value="CAB5000314.1"/>
    <property type="molecule type" value="Genomic_DNA"/>
</dbReference>
<reference evidence="2" key="1">
    <citation type="submission" date="2020-05" db="EMBL/GenBank/DDBJ databases">
        <authorList>
            <person name="Chiriac C."/>
            <person name="Salcher M."/>
            <person name="Ghai R."/>
            <person name="Kavagutti S V."/>
        </authorList>
    </citation>
    <scope>NUCLEOTIDE SEQUENCE</scope>
</reference>
<feature type="domain" description="OmpA-like" evidence="1">
    <location>
        <begin position="61"/>
        <end position="174"/>
    </location>
</feature>
<proteinExistence type="predicted"/>
<name>A0A6J7PEK7_9ZZZZ</name>
<sequence>MLSAKDAQDLDIRTTTPKICVALTTSVLMVNNGRCIVRIIDEDTKKVLRTMTTTVKAAEVEVGSLLTTDEPIMFKMASAKLSKVAKDQITELAKAAENASRVVVIGHSASLGDVSEYSYAISRDRANAVKAALVKAGVKATIEVVTLSYSQPISTKKTETSQAKNRRAEVYIQS</sequence>
<organism evidence="2">
    <name type="scientific">freshwater metagenome</name>
    <dbReference type="NCBI Taxonomy" id="449393"/>
    <lineage>
        <taxon>unclassified sequences</taxon>
        <taxon>metagenomes</taxon>
        <taxon>ecological metagenomes</taxon>
    </lineage>
</organism>
<dbReference type="PANTHER" id="PTHR30329">
    <property type="entry name" value="STATOR ELEMENT OF FLAGELLAR MOTOR COMPLEX"/>
    <property type="match status" value="1"/>
</dbReference>
<dbReference type="CDD" id="cd07185">
    <property type="entry name" value="OmpA_C-like"/>
    <property type="match status" value="1"/>
</dbReference>
<dbReference type="AlphaFoldDB" id="A0A6J7PEK7"/>
<dbReference type="SUPFAM" id="SSF103088">
    <property type="entry name" value="OmpA-like"/>
    <property type="match status" value="1"/>
</dbReference>
<gene>
    <name evidence="2" type="ORF">UFOPK4057_00264</name>
</gene>
<dbReference type="PROSITE" id="PS51123">
    <property type="entry name" value="OMPA_2"/>
    <property type="match status" value="1"/>
</dbReference>
<dbReference type="Pfam" id="PF00691">
    <property type="entry name" value="OmpA"/>
    <property type="match status" value="1"/>
</dbReference>
<dbReference type="InterPro" id="IPR036737">
    <property type="entry name" value="OmpA-like_sf"/>
</dbReference>
<accession>A0A6J7PEK7</accession>
<protein>
    <submittedName>
        <fullName evidence="2">Unannotated protein</fullName>
    </submittedName>
</protein>